<dbReference type="SUPFAM" id="SSF69572">
    <property type="entry name" value="Activating enzymes of the ubiquitin-like proteins"/>
    <property type="match status" value="1"/>
</dbReference>
<feature type="domain" description="Ubiquitin-activating enzyme SCCH" evidence="15">
    <location>
        <begin position="360"/>
        <end position="428"/>
    </location>
</feature>
<dbReference type="PANTHER" id="PTHR10953">
    <property type="entry name" value="UBIQUITIN-ACTIVATING ENZYME E1"/>
    <property type="match status" value="1"/>
</dbReference>
<evidence type="ECO:0000256" key="11">
    <source>
        <dbReference type="PIRSR" id="PIRSR039133-3"/>
    </source>
</evidence>
<feature type="active site" description="Glycyl thioester intermediate" evidence="9 12">
    <location>
        <position position="203"/>
    </location>
</feature>
<accession>A0A066V378</accession>
<dbReference type="GO" id="GO:0046872">
    <property type="term" value="F:metal ion binding"/>
    <property type="evidence" value="ECO:0007669"/>
    <property type="project" value="UniProtKB-KW"/>
</dbReference>
<gene>
    <name evidence="16" type="ORF">K437DRAFT_260209</name>
</gene>
<dbReference type="InterPro" id="IPR035985">
    <property type="entry name" value="Ubiquitin-activating_enz"/>
</dbReference>
<feature type="non-terminal residue" evidence="16">
    <location>
        <position position="550"/>
    </location>
</feature>
<evidence type="ECO:0000256" key="5">
    <source>
        <dbReference type="ARBA" id="ARBA00022786"/>
    </source>
</evidence>
<evidence type="ECO:0000313" key="17">
    <source>
        <dbReference type="Proteomes" id="UP000027361"/>
    </source>
</evidence>
<sequence>MPRTSRLDAEGDNPHPDAGPIIGHTELKRHAHIAALLGKDTADKIAKARVLVIGAGGIGCELLKNLAMVGFGDIEIIDLDTIDLSNLNRQFLFQKQHIHKPKSLIARETALSFNPHVNITAHHDNIKAPKYGLRWFAGFDIVLNALDNLDARRWVNRMCVAANVPLVESGTTGFLGQVQPIFPGKTQCYDCTEKPIPKSYPVCTIRSTPSAPIHCIVWSKSWLFAQLFGPEDETEEQELQKALANGENAEEIEKLQEESKEIKSIRVSLVEGEGAAQRVFEKVFRKDVERLLGMENMWKNRIKPRALIWDEAKKWEHTELPPAAIAAETNATAAQPAKVPGLAPAATRNGSTQASGEGLKDHQALTLQQNVELFENSLLNLAKRATASPDDPLSFDKDDDDALDFVTASSNLRSFVYAIPRKTRFEVKEMAGNIIPAIASTNAIIAGQIVIQAIQALRGRWDQAHFVTLSRSGVRLLNGFEVAKPNPACSVCSENYGLLRVPSVEMVTLGEVLNKVVRKGRDAGGLGFDEASELSVYEGSRLLFDPDMDD</sequence>
<evidence type="ECO:0000259" key="15">
    <source>
        <dbReference type="Pfam" id="PF10585"/>
    </source>
</evidence>
<evidence type="ECO:0000313" key="16">
    <source>
        <dbReference type="EMBL" id="KDN36172.1"/>
    </source>
</evidence>
<evidence type="ECO:0000256" key="12">
    <source>
        <dbReference type="PROSITE-ProRule" id="PRU10132"/>
    </source>
</evidence>
<comment type="pathway">
    <text evidence="1">Protein modification; protein sumoylation.</text>
</comment>
<evidence type="ECO:0000256" key="8">
    <source>
        <dbReference type="ARBA" id="ARBA00073512"/>
    </source>
</evidence>
<proteinExistence type="inferred from homology"/>
<evidence type="ECO:0000256" key="3">
    <source>
        <dbReference type="ARBA" id="ARBA00022723"/>
    </source>
</evidence>
<dbReference type="PIRSF" id="PIRSF039133">
    <property type="entry name" value="SUMO_E1B"/>
    <property type="match status" value="1"/>
</dbReference>
<dbReference type="OMA" id="CKEACKC"/>
<dbReference type="GO" id="GO:0016925">
    <property type="term" value="P:protein sumoylation"/>
    <property type="evidence" value="ECO:0007669"/>
    <property type="project" value="UniProtKB-UniPathway"/>
</dbReference>
<dbReference type="InterPro" id="IPR033127">
    <property type="entry name" value="UBQ-activ_enz_E1_Cys_AS"/>
</dbReference>
<keyword evidence="3 11" id="KW-0479">Metal-binding</keyword>
<feature type="binding site" evidence="10">
    <location>
        <position position="102"/>
    </location>
    <ligand>
        <name>ATP</name>
        <dbReference type="ChEBI" id="CHEBI:30616"/>
    </ligand>
</feature>
<dbReference type="AlphaFoldDB" id="A0A066V378"/>
<dbReference type="InterPro" id="IPR019572">
    <property type="entry name" value="UBA_E1_SCCH"/>
</dbReference>
<evidence type="ECO:0000256" key="9">
    <source>
        <dbReference type="PIRSR" id="PIRSR039133-1"/>
    </source>
</evidence>
<dbReference type="InterPro" id="IPR023318">
    <property type="entry name" value="Ub_act_enz_dom_a_sf"/>
</dbReference>
<feature type="binding site" evidence="10">
    <location>
        <position position="78"/>
    </location>
    <ligand>
        <name>ATP</name>
        <dbReference type="ChEBI" id="CHEBI:30616"/>
    </ligand>
</feature>
<dbReference type="GO" id="GO:0005524">
    <property type="term" value="F:ATP binding"/>
    <property type="evidence" value="ECO:0007669"/>
    <property type="project" value="UniProtKB-KW"/>
</dbReference>
<feature type="compositionally biased region" description="Basic and acidic residues" evidence="13">
    <location>
        <begin position="1"/>
        <end position="15"/>
    </location>
</feature>
<keyword evidence="4 10" id="KW-0547">Nucleotide-binding</keyword>
<evidence type="ECO:0000256" key="2">
    <source>
        <dbReference type="ARBA" id="ARBA00005673"/>
    </source>
</evidence>
<name>A0A066V378_TILAU</name>
<keyword evidence="7 10" id="KW-0067">ATP-binding</keyword>
<dbReference type="Gene3D" id="3.50.50.80">
    <property type="entry name" value="Ubiquitin-activating enzyme E1, inactive adenylation domain, subdomain 1"/>
    <property type="match status" value="1"/>
</dbReference>
<dbReference type="FunCoup" id="A0A066V378">
    <property type="interactions" value="988"/>
</dbReference>
<feature type="binding site" evidence="11">
    <location>
        <position position="492"/>
    </location>
    <ligand>
        <name>Zn(2+)</name>
        <dbReference type="ChEBI" id="CHEBI:29105"/>
    </ligand>
</feature>
<feature type="binding site" evidence="10">
    <location>
        <begin position="86"/>
        <end position="89"/>
    </location>
    <ligand>
        <name>ATP</name>
        <dbReference type="ChEBI" id="CHEBI:30616"/>
    </ligand>
</feature>
<dbReference type="PROSITE" id="PS00865">
    <property type="entry name" value="UBIQUITIN_ACTIVAT_2"/>
    <property type="match status" value="1"/>
</dbReference>
<evidence type="ECO:0000256" key="4">
    <source>
        <dbReference type="ARBA" id="ARBA00022741"/>
    </source>
</evidence>
<dbReference type="InterPro" id="IPR000594">
    <property type="entry name" value="ThiF_NAD_FAD-bd"/>
</dbReference>
<dbReference type="RefSeq" id="XP_013239972.1">
    <property type="nucleotide sequence ID" value="XM_013384518.1"/>
</dbReference>
<dbReference type="GO" id="GO:0019948">
    <property type="term" value="F:SUMO activating enzyme activity"/>
    <property type="evidence" value="ECO:0007669"/>
    <property type="project" value="InterPro"/>
</dbReference>
<dbReference type="InterPro" id="IPR042449">
    <property type="entry name" value="Ub-E1_IAD_1"/>
</dbReference>
<evidence type="ECO:0000256" key="6">
    <source>
        <dbReference type="ARBA" id="ARBA00022833"/>
    </source>
</evidence>
<comment type="caution">
    <text evidence="16">The sequence shown here is derived from an EMBL/GenBank/DDBJ whole genome shotgun (WGS) entry which is preliminary data.</text>
</comment>
<evidence type="ECO:0000256" key="10">
    <source>
        <dbReference type="PIRSR" id="PIRSR039133-2"/>
    </source>
</evidence>
<dbReference type="GO" id="GO:0031510">
    <property type="term" value="C:SUMO activating enzyme complex"/>
    <property type="evidence" value="ECO:0007669"/>
    <property type="project" value="TreeGrafter"/>
</dbReference>
<dbReference type="FunFam" id="1.10.10.520:FF:000011">
    <property type="entry name" value="Ubiquitin-activating enzyme E1-like"/>
    <property type="match status" value="1"/>
</dbReference>
<evidence type="ECO:0000256" key="7">
    <source>
        <dbReference type="ARBA" id="ARBA00022840"/>
    </source>
</evidence>
<dbReference type="Pfam" id="PF10585">
    <property type="entry name" value="UBA_E1_SCCH"/>
    <property type="match status" value="1"/>
</dbReference>
<dbReference type="PANTHER" id="PTHR10953:SF5">
    <property type="entry name" value="SUMO-ACTIVATING ENZYME SUBUNIT 2"/>
    <property type="match status" value="1"/>
</dbReference>
<organism evidence="16 17">
    <name type="scientific">Tilletiaria anomala (strain ATCC 24038 / CBS 436.72 / UBC 951)</name>
    <dbReference type="NCBI Taxonomy" id="1037660"/>
    <lineage>
        <taxon>Eukaryota</taxon>
        <taxon>Fungi</taxon>
        <taxon>Dikarya</taxon>
        <taxon>Basidiomycota</taxon>
        <taxon>Ustilaginomycotina</taxon>
        <taxon>Exobasidiomycetes</taxon>
        <taxon>Georgefischeriales</taxon>
        <taxon>Tilletiariaceae</taxon>
        <taxon>Tilletiaria</taxon>
    </lineage>
</organism>
<keyword evidence="17" id="KW-1185">Reference proteome</keyword>
<feature type="domain" description="THIF-type NAD/FAD binding fold" evidence="14">
    <location>
        <begin position="31"/>
        <end position="490"/>
    </location>
</feature>
<dbReference type="InterPro" id="IPR030661">
    <property type="entry name" value="Uba2"/>
</dbReference>
<feature type="binding site" evidence="10">
    <location>
        <begin position="147"/>
        <end position="152"/>
    </location>
    <ligand>
        <name>ATP</name>
        <dbReference type="ChEBI" id="CHEBI:30616"/>
    </ligand>
</feature>
<dbReference type="Gene3D" id="1.10.10.520">
    <property type="entry name" value="Ubiquitin activating enzymes (Uba3). Chain: B, domain 2"/>
    <property type="match status" value="1"/>
</dbReference>
<comment type="similarity">
    <text evidence="2">Belongs to the ubiquitin-activating E1 family.</text>
</comment>
<dbReference type="GeneID" id="25265488"/>
<dbReference type="STRING" id="1037660.A0A066V378"/>
<dbReference type="OrthoDB" id="10255449at2759"/>
<evidence type="ECO:0000256" key="13">
    <source>
        <dbReference type="SAM" id="MobiDB-lite"/>
    </source>
</evidence>
<dbReference type="Pfam" id="PF00899">
    <property type="entry name" value="ThiF"/>
    <property type="match status" value="1"/>
</dbReference>
<dbReference type="EMBL" id="JMSN01000179">
    <property type="protein sequence ID" value="KDN36172.1"/>
    <property type="molecule type" value="Genomic_DNA"/>
</dbReference>
<dbReference type="InterPro" id="IPR045886">
    <property type="entry name" value="ThiF/MoeB/HesA"/>
</dbReference>
<protein>
    <recommendedName>
        <fullName evidence="8">Ubiquitin-activating enzyme E1-like</fullName>
    </recommendedName>
</protein>
<dbReference type="FunFam" id="3.50.50.80:FF:000004">
    <property type="entry name" value="Ubiquitin-activating enzyme E1-like"/>
    <property type="match status" value="1"/>
</dbReference>
<feature type="binding site" evidence="11">
    <location>
        <position position="489"/>
    </location>
    <ligand>
        <name>Zn(2+)</name>
        <dbReference type="ChEBI" id="CHEBI:29105"/>
    </ligand>
</feature>
<dbReference type="Proteomes" id="UP000027361">
    <property type="component" value="Unassembled WGS sequence"/>
</dbReference>
<dbReference type="UniPathway" id="UPA00886"/>
<dbReference type="GO" id="GO:0005737">
    <property type="term" value="C:cytoplasm"/>
    <property type="evidence" value="ECO:0007669"/>
    <property type="project" value="TreeGrafter"/>
</dbReference>
<keyword evidence="5" id="KW-0833">Ubl conjugation pathway</keyword>
<dbReference type="InParanoid" id="A0A066V378"/>
<feature type="binding site" evidence="11">
    <location>
        <position position="191"/>
    </location>
    <ligand>
        <name>Zn(2+)</name>
        <dbReference type="ChEBI" id="CHEBI:29105"/>
    </ligand>
</feature>
<evidence type="ECO:0000259" key="14">
    <source>
        <dbReference type="Pfam" id="PF00899"/>
    </source>
</evidence>
<evidence type="ECO:0000256" key="1">
    <source>
        <dbReference type="ARBA" id="ARBA00004718"/>
    </source>
</evidence>
<keyword evidence="6 11" id="KW-0862">Zinc</keyword>
<reference evidence="16 17" key="1">
    <citation type="submission" date="2014-05" db="EMBL/GenBank/DDBJ databases">
        <title>Draft genome sequence of a rare smut relative, Tilletiaria anomala UBC 951.</title>
        <authorList>
            <consortium name="DOE Joint Genome Institute"/>
            <person name="Toome M."/>
            <person name="Kuo A."/>
            <person name="Henrissat B."/>
            <person name="Lipzen A."/>
            <person name="Tritt A."/>
            <person name="Yoshinaga Y."/>
            <person name="Zane M."/>
            <person name="Barry K."/>
            <person name="Grigoriev I.V."/>
            <person name="Spatafora J.W."/>
            <person name="Aimea M.C."/>
        </authorList>
    </citation>
    <scope>NUCLEOTIDE SEQUENCE [LARGE SCALE GENOMIC DNA]</scope>
    <source>
        <strain evidence="16 17">UBC 951</strain>
    </source>
</reference>
<feature type="binding site" evidence="10">
    <location>
        <begin position="54"/>
        <end position="59"/>
    </location>
    <ligand>
        <name>ATP</name>
        <dbReference type="ChEBI" id="CHEBI:30616"/>
    </ligand>
</feature>
<dbReference type="HOGENOM" id="CLU_013325_7_4_1"/>
<feature type="binding site" evidence="11">
    <location>
        <position position="188"/>
    </location>
    <ligand>
        <name>Zn(2+)</name>
        <dbReference type="ChEBI" id="CHEBI:29105"/>
    </ligand>
</feature>
<feature type="region of interest" description="Disordered" evidence="13">
    <location>
        <begin position="1"/>
        <end position="22"/>
    </location>
</feature>